<evidence type="ECO:0000313" key="3">
    <source>
        <dbReference type="Proteomes" id="UP001346149"/>
    </source>
</evidence>
<keyword evidence="3" id="KW-1185">Reference proteome</keyword>
<name>A0AAN7LK63_TRANT</name>
<proteinExistence type="predicted"/>
<dbReference type="EMBL" id="JAXQNO010000013">
    <property type="protein sequence ID" value="KAK4785714.1"/>
    <property type="molecule type" value="Genomic_DNA"/>
</dbReference>
<dbReference type="Proteomes" id="UP001346149">
    <property type="component" value="Unassembled WGS sequence"/>
</dbReference>
<dbReference type="AlphaFoldDB" id="A0AAN7LK63"/>
<accession>A0AAN7LK63</accession>
<organism evidence="2 3">
    <name type="scientific">Trapa natans</name>
    <name type="common">Water chestnut</name>
    <dbReference type="NCBI Taxonomy" id="22666"/>
    <lineage>
        <taxon>Eukaryota</taxon>
        <taxon>Viridiplantae</taxon>
        <taxon>Streptophyta</taxon>
        <taxon>Embryophyta</taxon>
        <taxon>Tracheophyta</taxon>
        <taxon>Spermatophyta</taxon>
        <taxon>Magnoliopsida</taxon>
        <taxon>eudicotyledons</taxon>
        <taxon>Gunneridae</taxon>
        <taxon>Pentapetalae</taxon>
        <taxon>rosids</taxon>
        <taxon>malvids</taxon>
        <taxon>Myrtales</taxon>
        <taxon>Lythraceae</taxon>
        <taxon>Trapa</taxon>
    </lineage>
</organism>
<comment type="caution">
    <text evidence="2">The sequence shown here is derived from an EMBL/GenBank/DDBJ whole genome shotgun (WGS) entry which is preliminary data.</text>
</comment>
<sequence length="120" mass="12840">MKSRINFPSQYRPEGLSKNVTPLGGGSRRKAADRPPVSEFESPKLKIAGKLQRPPETGLDGPKLPGLLVAENATIKRATNAAPSKKTLGEKLGRHHQMRPALLGSIATGFPPSANLTRPI</sequence>
<feature type="region of interest" description="Disordered" evidence="1">
    <location>
        <begin position="1"/>
        <end position="39"/>
    </location>
</feature>
<protein>
    <submittedName>
        <fullName evidence="2">Uncharacterized protein</fullName>
    </submittedName>
</protein>
<gene>
    <name evidence="2" type="ORF">SAY86_002403</name>
</gene>
<evidence type="ECO:0000313" key="2">
    <source>
        <dbReference type="EMBL" id="KAK4785714.1"/>
    </source>
</evidence>
<evidence type="ECO:0000256" key="1">
    <source>
        <dbReference type="SAM" id="MobiDB-lite"/>
    </source>
</evidence>
<reference evidence="2 3" key="1">
    <citation type="journal article" date="2023" name="Hortic Res">
        <title>Pangenome of water caltrop reveals structural variations and asymmetric subgenome divergence after allopolyploidization.</title>
        <authorList>
            <person name="Zhang X."/>
            <person name="Chen Y."/>
            <person name="Wang L."/>
            <person name="Yuan Y."/>
            <person name="Fang M."/>
            <person name="Shi L."/>
            <person name="Lu R."/>
            <person name="Comes H.P."/>
            <person name="Ma Y."/>
            <person name="Chen Y."/>
            <person name="Huang G."/>
            <person name="Zhou Y."/>
            <person name="Zheng Z."/>
            <person name="Qiu Y."/>
        </authorList>
    </citation>
    <scope>NUCLEOTIDE SEQUENCE [LARGE SCALE GENOMIC DNA]</scope>
    <source>
        <strain evidence="2">F231</strain>
    </source>
</reference>